<keyword evidence="6 8" id="KW-1133">Transmembrane helix</keyword>
<dbReference type="InterPro" id="IPR004657">
    <property type="entry name" value="MenA"/>
</dbReference>
<protein>
    <recommendedName>
        <fullName evidence="8 9">1,4-dihydroxy-2-naphthoate octaprenyltransferase</fullName>
        <shortName evidence="8">DHNA-octaprenyltransferase</shortName>
        <ecNumber evidence="8 9">2.5.1.74</ecNumber>
    </recommendedName>
</protein>
<dbReference type="Pfam" id="PF01040">
    <property type="entry name" value="UbiA"/>
    <property type="match status" value="1"/>
</dbReference>
<comment type="catalytic activity">
    <reaction evidence="8">
        <text>an all-trans-polyprenyl diphosphate + 1,4-dihydroxy-2-naphthoate + H(+) = a 2-demethylmenaquinol + CO2 + diphosphate</text>
        <dbReference type="Rhea" id="RHEA:26478"/>
        <dbReference type="Rhea" id="RHEA-COMP:9563"/>
        <dbReference type="Rhea" id="RHEA-COMP:9564"/>
        <dbReference type="ChEBI" id="CHEBI:11173"/>
        <dbReference type="ChEBI" id="CHEBI:15378"/>
        <dbReference type="ChEBI" id="CHEBI:16526"/>
        <dbReference type="ChEBI" id="CHEBI:33019"/>
        <dbReference type="ChEBI" id="CHEBI:55437"/>
        <dbReference type="ChEBI" id="CHEBI:58914"/>
        <dbReference type="EC" id="2.5.1.74"/>
    </reaction>
</comment>
<dbReference type="PIRSF" id="PIRSF005355">
    <property type="entry name" value="UBIAD1"/>
    <property type="match status" value="1"/>
</dbReference>
<dbReference type="RefSeq" id="WP_104850659.1">
    <property type="nucleotide sequence ID" value="NZ_PKOZ01000016.1"/>
</dbReference>
<dbReference type="GO" id="GO:0005886">
    <property type="term" value="C:plasma membrane"/>
    <property type="evidence" value="ECO:0007669"/>
    <property type="project" value="UniProtKB-SubCell"/>
</dbReference>
<evidence type="ECO:0000256" key="2">
    <source>
        <dbReference type="ARBA" id="ARBA00022428"/>
    </source>
</evidence>
<dbReference type="NCBIfam" id="TIGR00751">
    <property type="entry name" value="menA"/>
    <property type="match status" value="1"/>
</dbReference>
<proteinExistence type="inferred from homology"/>
<dbReference type="InterPro" id="IPR044878">
    <property type="entry name" value="UbiA_sf"/>
</dbReference>
<dbReference type="InterPro" id="IPR026046">
    <property type="entry name" value="UBIAD1"/>
</dbReference>
<feature type="transmembrane region" description="Helical" evidence="8">
    <location>
        <begin position="160"/>
        <end position="180"/>
    </location>
</feature>
<feature type="transmembrane region" description="Helical" evidence="8">
    <location>
        <begin position="294"/>
        <end position="310"/>
    </location>
</feature>
<evidence type="ECO:0000256" key="1">
    <source>
        <dbReference type="ARBA" id="ARBA00004141"/>
    </source>
</evidence>
<keyword evidence="5 8" id="KW-0812">Transmembrane</keyword>
<dbReference type="FunFam" id="1.10.357.140:FF:000007">
    <property type="entry name" value="1,4-dihydroxy-2-naphthoate octaprenyltransferase"/>
    <property type="match status" value="1"/>
</dbReference>
<reference evidence="10 11" key="1">
    <citation type="submission" date="2017-12" db="EMBL/GenBank/DDBJ databases">
        <title>Taxonomic description and draft genome of Pradoshia cofamensis Gen. nov., sp. nov., a thermotolerant bacillale isolated from anterior gut of earthworm Eisenia fetida.</title>
        <authorList>
            <person name="Saha T."/>
            <person name="Chakraborty R."/>
        </authorList>
    </citation>
    <scope>NUCLEOTIDE SEQUENCE [LARGE SCALE GENOMIC DNA]</scope>
    <source>
        <strain evidence="10 11">EAG3</strain>
    </source>
</reference>
<comment type="function">
    <text evidence="8">Conversion of 1,4-dihydroxy-2-naphthoate (DHNA) to demethylmenaquinone (DMK).</text>
</comment>
<dbReference type="GO" id="GO:0042371">
    <property type="term" value="P:vitamin K biosynthetic process"/>
    <property type="evidence" value="ECO:0007669"/>
    <property type="project" value="TreeGrafter"/>
</dbReference>
<dbReference type="UniPathway" id="UPA00079">
    <property type="reaction ID" value="UER00168"/>
</dbReference>
<feature type="transmembrane region" description="Helical" evidence="8">
    <location>
        <begin position="186"/>
        <end position="207"/>
    </location>
</feature>
<evidence type="ECO:0000256" key="8">
    <source>
        <dbReference type="HAMAP-Rule" id="MF_01937"/>
    </source>
</evidence>
<sequence length="311" mass="34261">MEHLSTKAEKIDHRKKDWRVWWKLTRPHTLTAGFTPVLVGTALAHQHVESLHWGLFIAMMAAALLIQIATNLFNEYYDFKRGLDTEESIGIGGGIVREGISPKAILTLAMSLYGISVLLGVYICANSSWWLVIIGLLSMSMGYFYTGGPYPIAYTPLGELTSGFFMGALIIIISFFIQVGEVTFDAWLITVPFFLTVGAIMLSNNIRDRVGDQRGGRRTIAILIGHDKAVVLLASMFAISYIWAFVLIGLGITSPWTLLVLLSIPKAIKAVQGFKGKQAPLEMMPAMKATGQTNTFYGLLFALGMFIGFIL</sequence>
<comment type="caution">
    <text evidence="10">The sequence shown here is derived from an EMBL/GenBank/DDBJ whole genome shotgun (WGS) entry which is preliminary data.</text>
</comment>
<accession>A0A2S7MW99</accession>
<evidence type="ECO:0000256" key="5">
    <source>
        <dbReference type="ARBA" id="ARBA00022692"/>
    </source>
</evidence>
<gene>
    <name evidence="8" type="primary">menA</name>
    <name evidence="10" type="ORF">CYL18_16745</name>
</gene>
<dbReference type="Gene3D" id="1.10.357.140">
    <property type="entry name" value="UbiA prenyltransferase"/>
    <property type="match status" value="1"/>
</dbReference>
<dbReference type="GO" id="GO:0009234">
    <property type="term" value="P:menaquinone biosynthetic process"/>
    <property type="evidence" value="ECO:0007669"/>
    <property type="project" value="UniProtKB-UniRule"/>
</dbReference>
<feature type="transmembrane region" description="Helical" evidence="8">
    <location>
        <begin position="104"/>
        <end position="123"/>
    </location>
</feature>
<comment type="subcellular location">
    <subcellularLocation>
        <location evidence="8">Cell membrane</location>
        <topology evidence="8">Multi-pass membrane protein</topology>
    </subcellularLocation>
    <subcellularLocation>
        <location evidence="1">Membrane</location>
        <topology evidence="1">Multi-pass membrane protein</topology>
    </subcellularLocation>
</comment>
<dbReference type="PANTHER" id="PTHR13929">
    <property type="entry name" value="1,4-DIHYDROXY-2-NAPHTHOATE OCTAPRENYLTRANSFERASE"/>
    <property type="match status" value="1"/>
</dbReference>
<keyword evidence="4 8" id="KW-0808">Transferase</keyword>
<keyword evidence="11" id="KW-1185">Reference proteome</keyword>
<comment type="pathway">
    <text evidence="8">Quinol/quinone metabolism; menaquinone biosynthesis; menaquinol from 1,4-dihydroxy-2-naphthoate: step 1/2.</text>
</comment>
<dbReference type="Proteomes" id="UP000239663">
    <property type="component" value="Unassembled WGS sequence"/>
</dbReference>
<keyword evidence="3 8" id="KW-1003">Cell membrane</keyword>
<dbReference type="AlphaFoldDB" id="A0A2S7MW99"/>
<evidence type="ECO:0000313" key="10">
    <source>
        <dbReference type="EMBL" id="PQD94018.1"/>
    </source>
</evidence>
<evidence type="ECO:0000256" key="3">
    <source>
        <dbReference type="ARBA" id="ARBA00022475"/>
    </source>
</evidence>
<dbReference type="PANTHER" id="PTHR13929:SF0">
    <property type="entry name" value="UBIA PRENYLTRANSFERASE DOMAIN-CONTAINING PROTEIN 1"/>
    <property type="match status" value="1"/>
</dbReference>
<evidence type="ECO:0000313" key="11">
    <source>
        <dbReference type="Proteomes" id="UP000239663"/>
    </source>
</evidence>
<feature type="transmembrane region" description="Helical" evidence="8">
    <location>
        <begin position="54"/>
        <end position="73"/>
    </location>
</feature>
<organism evidence="10 11">
    <name type="scientific">Pradoshia eiseniae</name>
    <dbReference type="NCBI Taxonomy" id="2064768"/>
    <lineage>
        <taxon>Bacteria</taxon>
        <taxon>Bacillati</taxon>
        <taxon>Bacillota</taxon>
        <taxon>Bacilli</taxon>
        <taxon>Bacillales</taxon>
        <taxon>Bacillaceae</taxon>
        <taxon>Pradoshia</taxon>
    </lineage>
</organism>
<keyword evidence="7 8" id="KW-0472">Membrane</keyword>
<evidence type="ECO:0000256" key="7">
    <source>
        <dbReference type="ARBA" id="ARBA00023136"/>
    </source>
</evidence>
<dbReference type="OrthoDB" id="9767568at2"/>
<evidence type="ECO:0000256" key="9">
    <source>
        <dbReference type="NCBIfam" id="TIGR00751"/>
    </source>
</evidence>
<dbReference type="GO" id="GO:0046428">
    <property type="term" value="F:1,4-dihydroxy-2-naphthoate polyprenyltransferase activity"/>
    <property type="evidence" value="ECO:0007669"/>
    <property type="project" value="UniProtKB-UniRule"/>
</dbReference>
<dbReference type="CDD" id="cd13962">
    <property type="entry name" value="PT_UbiA_UBIAD1"/>
    <property type="match status" value="1"/>
</dbReference>
<feature type="transmembrane region" description="Helical" evidence="8">
    <location>
        <begin position="129"/>
        <end position="148"/>
    </location>
</feature>
<dbReference type="NCBIfam" id="NF004749">
    <property type="entry name" value="PRK06080.1-1"/>
    <property type="match status" value="1"/>
</dbReference>
<evidence type="ECO:0000256" key="6">
    <source>
        <dbReference type="ARBA" id="ARBA00022989"/>
    </source>
</evidence>
<evidence type="ECO:0000256" key="4">
    <source>
        <dbReference type="ARBA" id="ARBA00022679"/>
    </source>
</evidence>
<dbReference type="InterPro" id="IPR000537">
    <property type="entry name" value="UbiA_prenyltransferase"/>
</dbReference>
<dbReference type="HAMAP" id="MF_01937">
    <property type="entry name" value="MenA_1"/>
    <property type="match status" value="1"/>
</dbReference>
<dbReference type="EC" id="2.5.1.74" evidence="8 9"/>
<dbReference type="EMBL" id="PKOZ01000016">
    <property type="protein sequence ID" value="PQD94018.1"/>
    <property type="molecule type" value="Genomic_DNA"/>
</dbReference>
<keyword evidence="2 8" id="KW-0474">Menaquinone biosynthesis</keyword>
<comment type="similarity">
    <text evidence="8">Belongs to the MenA family. Type 1 subfamily.</text>
</comment>
<name>A0A2S7MW99_9BACI</name>